<accession>A0A074SGZ5</accession>
<proteinExistence type="predicted"/>
<dbReference type="Gene3D" id="1.10.10.60">
    <property type="entry name" value="Homeodomain-like"/>
    <property type="match status" value="1"/>
</dbReference>
<name>A0A074SGZ5_9AGAM</name>
<feature type="compositionally biased region" description="Polar residues" evidence="1">
    <location>
        <begin position="196"/>
        <end position="207"/>
    </location>
</feature>
<feature type="domain" description="Myb-like" evidence="2">
    <location>
        <begin position="286"/>
        <end position="341"/>
    </location>
</feature>
<dbReference type="EMBL" id="AZST01000384">
    <property type="protein sequence ID" value="KEP49262.1"/>
    <property type="molecule type" value="Genomic_DNA"/>
</dbReference>
<dbReference type="AlphaFoldDB" id="A0A074SGZ5"/>
<dbReference type="GO" id="GO:0003677">
    <property type="term" value="F:DNA binding"/>
    <property type="evidence" value="ECO:0007669"/>
    <property type="project" value="UniProtKB-KW"/>
</dbReference>
<keyword evidence="4" id="KW-1185">Reference proteome</keyword>
<protein>
    <submittedName>
        <fullName evidence="3">Putative Myb-like DNA-binding domain protein</fullName>
    </submittedName>
</protein>
<dbReference type="STRING" id="1423351.A0A074SGZ5"/>
<dbReference type="PANTHER" id="PTHR22705:SF0">
    <property type="entry name" value="ZZ-TYPE ZINC FINGER-CONTAINING PROTEIN 3"/>
    <property type="match status" value="1"/>
</dbReference>
<gene>
    <name evidence="3" type="ORF">V565_104130</name>
</gene>
<evidence type="ECO:0000313" key="4">
    <source>
        <dbReference type="Proteomes" id="UP000027456"/>
    </source>
</evidence>
<evidence type="ECO:0000313" key="3">
    <source>
        <dbReference type="EMBL" id="KEP49262.1"/>
    </source>
</evidence>
<dbReference type="InterPro" id="IPR037830">
    <property type="entry name" value="ZZZ3"/>
</dbReference>
<dbReference type="PANTHER" id="PTHR22705">
    <property type="entry name" value="ZINC FINGER, ZZ DOMAIN CONTAINING 3"/>
    <property type="match status" value="1"/>
</dbReference>
<evidence type="ECO:0000259" key="2">
    <source>
        <dbReference type="PROSITE" id="PS50090"/>
    </source>
</evidence>
<comment type="caution">
    <text evidence="3">The sequence shown here is derived from an EMBL/GenBank/DDBJ whole genome shotgun (WGS) entry which is preliminary data.</text>
</comment>
<feature type="region of interest" description="Disordered" evidence="1">
    <location>
        <begin position="136"/>
        <end position="269"/>
    </location>
</feature>
<feature type="region of interest" description="Disordered" evidence="1">
    <location>
        <begin position="352"/>
        <end position="400"/>
    </location>
</feature>
<dbReference type="PROSITE" id="PS50090">
    <property type="entry name" value="MYB_LIKE"/>
    <property type="match status" value="1"/>
</dbReference>
<dbReference type="HOGENOM" id="CLU_704335_0_0_1"/>
<keyword evidence="3" id="KW-0238">DNA-binding</keyword>
<dbReference type="OrthoDB" id="424753at2759"/>
<feature type="compositionally biased region" description="Low complexity" evidence="1">
    <location>
        <begin position="247"/>
        <end position="257"/>
    </location>
</feature>
<feature type="compositionally biased region" description="Basic and acidic residues" evidence="1">
    <location>
        <begin position="236"/>
        <end position="246"/>
    </location>
</feature>
<dbReference type="Proteomes" id="UP000027456">
    <property type="component" value="Unassembled WGS sequence"/>
</dbReference>
<reference evidence="3 4" key="1">
    <citation type="submission" date="2013-12" db="EMBL/GenBank/DDBJ databases">
        <authorList>
            <person name="Cubeta M."/>
            <person name="Pakala S."/>
            <person name="Fedorova N."/>
            <person name="Thomas E."/>
            <person name="Dean R."/>
            <person name="Jabaji S."/>
            <person name="Neate S."/>
            <person name="Toda T."/>
            <person name="Tavantzis S."/>
            <person name="Vilgalys R."/>
            <person name="Bharathan N."/>
            <person name="Pakala S."/>
            <person name="Losada L.S."/>
            <person name="Zafar N."/>
            <person name="Nierman W."/>
        </authorList>
    </citation>
    <scope>NUCLEOTIDE SEQUENCE [LARGE SCALE GENOMIC DNA]</scope>
    <source>
        <strain evidence="3 4">123E</strain>
    </source>
</reference>
<feature type="compositionally biased region" description="Basic residues" evidence="1">
    <location>
        <begin position="385"/>
        <end position="400"/>
    </location>
</feature>
<dbReference type="InterPro" id="IPR009057">
    <property type="entry name" value="Homeodomain-like_sf"/>
</dbReference>
<dbReference type="SUPFAM" id="SSF46689">
    <property type="entry name" value="Homeodomain-like"/>
    <property type="match status" value="1"/>
</dbReference>
<sequence>MEPIVTENNVANTPNFNNSITELEKFIEAQRSNLYRVQHDTQSLEELKRQAGAYPGVVLRDIISKQDALKFSNAALGLVTNVPEVDWTLLEADDLKPVAQTRPSEIGSSRVDKMRKHISDFHEALAQLPPLSMELLDNDGDVEERGKKRRRVEPTYRVPATPKSSGLRLPHLTYDSVGLQPSSSAGFPQSPEVGLPSTSSPGTTGHQSPVRPPDMASQLYGGHSDSRRRAWVPKGVSDDTPTRHESPSPISPTTLDTPPTPTQPAETSPVALAMEDSEELPDAGESQSTFKQNWSLAEQHTLERLLVEIPSTVKFRWVRISEAMGGARTPRQVASRVQKYYEKMRKLGVAVNSAEMGGGGRGGSKATQTLDTPPSMRTRGPSTRGKPKTGPKYTKSGRRR</sequence>
<organism evidence="3 4">
    <name type="scientific">Rhizoctonia solani 123E</name>
    <dbReference type="NCBI Taxonomy" id="1423351"/>
    <lineage>
        <taxon>Eukaryota</taxon>
        <taxon>Fungi</taxon>
        <taxon>Dikarya</taxon>
        <taxon>Basidiomycota</taxon>
        <taxon>Agaricomycotina</taxon>
        <taxon>Agaricomycetes</taxon>
        <taxon>Cantharellales</taxon>
        <taxon>Ceratobasidiaceae</taxon>
        <taxon>Rhizoctonia</taxon>
    </lineage>
</organism>
<dbReference type="InterPro" id="IPR001005">
    <property type="entry name" value="SANT/Myb"/>
</dbReference>
<evidence type="ECO:0000256" key="1">
    <source>
        <dbReference type="SAM" id="MobiDB-lite"/>
    </source>
</evidence>